<evidence type="ECO:0000259" key="13">
    <source>
        <dbReference type="Pfam" id="PF16916"/>
    </source>
</evidence>
<keyword evidence="6 11" id="KW-1133">Transmembrane helix</keyword>
<organism evidence="14 15">
    <name type="scientific">Alishewanella agri BL06</name>
    <dbReference type="NCBI Taxonomy" id="1195246"/>
    <lineage>
        <taxon>Bacteria</taxon>
        <taxon>Pseudomonadati</taxon>
        <taxon>Pseudomonadota</taxon>
        <taxon>Gammaproteobacteria</taxon>
        <taxon>Alteromonadales</taxon>
        <taxon>Alteromonadaceae</taxon>
        <taxon>Alishewanella</taxon>
    </lineage>
</organism>
<feature type="compositionally biased region" description="Basic residues" evidence="10">
    <location>
        <begin position="1"/>
        <end position="31"/>
    </location>
</feature>
<evidence type="ECO:0000256" key="3">
    <source>
        <dbReference type="ARBA" id="ARBA00022448"/>
    </source>
</evidence>
<evidence type="ECO:0000256" key="6">
    <source>
        <dbReference type="ARBA" id="ARBA00022989"/>
    </source>
</evidence>
<feature type="region of interest" description="Disordered" evidence="10">
    <location>
        <begin position="1"/>
        <end position="35"/>
    </location>
</feature>
<feature type="transmembrane region" description="Helical" evidence="11">
    <location>
        <begin position="110"/>
        <end position="129"/>
    </location>
</feature>
<evidence type="ECO:0000313" key="14">
    <source>
        <dbReference type="EMBL" id="EIW88629.1"/>
    </source>
</evidence>
<comment type="similarity">
    <text evidence="2">Belongs to the cation diffusion facilitator (CDF) transporter (TC 2.A.4) family. SLC30A subfamily.</text>
</comment>
<keyword evidence="5" id="KW-0862">Zinc</keyword>
<dbReference type="Gene3D" id="1.20.1510.10">
    <property type="entry name" value="Cation efflux protein transmembrane domain"/>
    <property type="match status" value="1"/>
</dbReference>
<gene>
    <name evidence="14" type="ORF">AGRI_10456</name>
</gene>
<evidence type="ECO:0000256" key="10">
    <source>
        <dbReference type="SAM" id="MobiDB-lite"/>
    </source>
</evidence>
<evidence type="ECO:0000256" key="7">
    <source>
        <dbReference type="ARBA" id="ARBA00023065"/>
    </source>
</evidence>
<evidence type="ECO:0000256" key="11">
    <source>
        <dbReference type="SAM" id="Phobius"/>
    </source>
</evidence>
<keyword evidence="7" id="KW-0406">Ion transport</keyword>
<name>I9P1K5_9ALTE</name>
<dbReference type="InterPro" id="IPR027469">
    <property type="entry name" value="Cation_efflux_TMD_sf"/>
</dbReference>
<sequence length="327" mass="36402">MPPHSHHHSHSHSQHPHSQHQHGHGSHRHGHGLVSTEDSGSRLGWAFFLNLGFTIIEFIGGWLTNSTAIMADAIHDLGDSLALGSGWLLYKLGKKAPTAHYTYGYRRLSLFGALLNCFILIGGSVWILAEAIPRLSEPVMPLTEGMMALAVLGILVNGFAAYKLSGGKTLNERVLNWHLLEDVLGWVAVLLAALVMQFVDWPIIDPLLSIAFTLFILFNVLRNLRSTARLFFQAVPDAGLLAGIEQRLLAQSEVQEVHHLHLWSLDGEQHVLSAHLVVALDDLRQYQQLKRRVEQQLVEFKLLNTTIEIELAGEACRDHTHHGKPAH</sequence>
<evidence type="ECO:0000256" key="5">
    <source>
        <dbReference type="ARBA" id="ARBA00022906"/>
    </source>
</evidence>
<dbReference type="Pfam" id="PF16916">
    <property type="entry name" value="ZT_dimer"/>
    <property type="match status" value="1"/>
</dbReference>
<dbReference type="InterPro" id="IPR027470">
    <property type="entry name" value="Cation_efflux_CTD"/>
</dbReference>
<dbReference type="InterPro" id="IPR002524">
    <property type="entry name" value="Cation_efflux"/>
</dbReference>
<evidence type="ECO:0000256" key="8">
    <source>
        <dbReference type="ARBA" id="ARBA00023136"/>
    </source>
</evidence>
<feature type="coiled-coil region" evidence="9">
    <location>
        <begin position="276"/>
        <end position="303"/>
    </location>
</feature>
<evidence type="ECO:0000259" key="12">
    <source>
        <dbReference type="Pfam" id="PF01545"/>
    </source>
</evidence>
<feature type="transmembrane region" description="Helical" evidence="11">
    <location>
        <begin position="43"/>
        <end position="63"/>
    </location>
</feature>
<evidence type="ECO:0000313" key="15">
    <source>
        <dbReference type="Proteomes" id="UP000035062"/>
    </source>
</evidence>
<evidence type="ECO:0000256" key="2">
    <source>
        <dbReference type="ARBA" id="ARBA00008873"/>
    </source>
</evidence>
<keyword evidence="3" id="KW-0813">Transport</keyword>
<evidence type="ECO:0000256" key="4">
    <source>
        <dbReference type="ARBA" id="ARBA00022692"/>
    </source>
</evidence>
<dbReference type="STRING" id="1195246.AGRI_10456"/>
<dbReference type="PANTHER" id="PTHR11562">
    <property type="entry name" value="CATION EFFLUX PROTEIN/ ZINC TRANSPORTER"/>
    <property type="match status" value="1"/>
</dbReference>
<protein>
    <submittedName>
        <fullName evidence="14">Cation diffusion facilitator family transporter</fullName>
    </submittedName>
</protein>
<dbReference type="EMBL" id="AKKU01000017">
    <property type="protein sequence ID" value="EIW88629.1"/>
    <property type="molecule type" value="Genomic_DNA"/>
</dbReference>
<dbReference type="Pfam" id="PF01545">
    <property type="entry name" value="Cation_efflux"/>
    <property type="match status" value="1"/>
</dbReference>
<feature type="transmembrane region" description="Helical" evidence="11">
    <location>
        <begin position="141"/>
        <end position="162"/>
    </location>
</feature>
<dbReference type="InterPro" id="IPR036837">
    <property type="entry name" value="Cation_efflux_CTD_sf"/>
</dbReference>
<dbReference type="GO" id="GO:0005886">
    <property type="term" value="C:plasma membrane"/>
    <property type="evidence" value="ECO:0007669"/>
    <property type="project" value="TreeGrafter"/>
</dbReference>
<accession>I9P1K5</accession>
<dbReference type="Proteomes" id="UP000035062">
    <property type="component" value="Unassembled WGS sequence"/>
</dbReference>
<feature type="transmembrane region" description="Helical" evidence="11">
    <location>
        <begin position="174"/>
        <end position="195"/>
    </location>
</feature>
<dbReference type="eggNOG" id="COG1230">
    <property type="taxonomic scope" value="Bacteria"/>
</dbReference>
<dbReference type="PANTHER" id="PTHR11562:SF17">
    <property type="entry name" value="RE54080P-RELATED"/>
    <property type="match status" value="1"/>
</dbReference>
<keyword evidence="15" id="KW-1185">Reference proteome</keyword>
<feature type="domain" description="Cation efflux protein transmembrane" evidence="12">
    <location>
        <begin position="46"/>
        <end position="229"/>
    </location>
</feature>
<dbReference type="GO" id="GO:0005385">
    <property type="term" value="F:zinc ion transmembrane transporter activity"/>
    <property type="evidence" value="ECO:0007669"/>
    <property type="project" value="TreeGrafter"/>
</dbReference>
<proteinExistence type="inferred from homology"/>
<dbReference type="InterPro" id="IPR058533">
    <property type="entry name" value="Cation_efflux_TM"/>
</dbReference>
<keyword evidence="8 11" id="KW-0472">Membrane</keyword>
<keyword evidence="5" id="KW-0864">Zinc transport</keyword>
<dbReference type="AlphaFoldDB" id="I9P1K5"/>
<feature type="domain" description="Cation efflux protein cytoplasmic" evidence="13">
    <location>
        <begin position="241"/>
        <end position="310"/>
    </location>
</feature>
<reference evidence="14 15" key="1">
    <citation type="journal article" date="2012" name="J. Bacteriol.">
        <title>Genome Sequence of Pectin-Degrading Alishewanella agri, Isolated from Landfill Soil.</title>
        <authorList>
            <person name="Kim J."/>
            <person name="Jung J."/>
            <person name="Sung J.S."/>
            <person name="Chun J."/>
            <person name="Park W."/>
        </authorList>
    </citation>
    <scope>NUCLEOTIDE SEQUENCE [LARGE SCALE GENOMIC DNA]</scope>
    <source>
        <strain evidence="14 15">BL06</strain>
    </source>
</reference>
<dbReference type="NCBIfam" id="TIGR01297">
    <property type="entry name" value="CDF"/>
    <property type="match status" value="1"/>
</dbReference>
<comment type="subcellular location">
    <subcellularLocation>
        <location evidence="1">Membrane</location>
        <topology evidence="1">Multi-pass membrane protein</topology>
    </subcellularLocation>
</comment>
<keyword evidence="4 11" id="KW-0812">Transmembrane</keyword>
<evidence type="ECO:0000256" key="9">
    <source>
        <dbReference type="SAM" id="Coils"/>
    </source>
</evidence>
<dbReference type="SUPFAM" id="SSF160240">
    <property type="entry name" value="Cation efflux protein cytoplasmic domain-like"/>
    <property type="match status" value="1"/>
</dbReference>
<keyword evidence="9" id="KW-0175">Coiled coil</keyword>
<feature type="transmembrane region" description="Helical" evidence="11">
    <location>
        <begin position="201"/>
        <end position="221"/>
    </location>
</feature>
<dbReference type="RefSeq" id="WP_008984927.1">
    <property type="nucleotide sequence ID" value="NZ_AKKU01000017.1"/>
</dbReference>
<dbReference type="InterPro" id="IPR050681">
    <property type="entry name" value="CDF/SLC30A"/>
</dbReference>
<dbReference type="PATRIC" id="fig|1195246.3.peg.2070"/>
<dbReference type="SUPFAM" id="SSF161111">
    <property type="entry name" value="Cation efflux protein transmembrane domain-like"/>
    <property type="match status" value="1"/>
</dbReference>
<evidence type="ECO:0000256" key="1">
    <source>
        <dbReference type="ARBA" id="ARBA00004141"/>
    </source>
</evidence>
<comment type="caution">
    <text evidence="14">The sequence shown here is derived from an EMBL/GenBank/DDBJ whole genome shotgun (WGS) entry which is preliminary data.</text>
</comment>